<evidence type="ECO:0000256" key="16">
    <source>
        <dbReference type="ARBA" id="ARBA00023170"/>
    </source>
</evidence>
<dbReference type="SMART" id="SM00220">
    <property type="entry name" value="S_TKc"/>
    <property type="match status" value="1"/>
</dbReference>
<reference evidence="24" key="1">
    <citation type="submission" date="2023-05" db="EMBL/GenBank/DDBJ databases">
        <title>Nepenthes gracilis genome sequencing.</title>
        <authorList>
            <person name="Fukushima K."/>
        </authorList>
    </citation>
    <scope>NUCLEOTIDE SEQUENCE</scope>
    <source>
        <strain evidence="24">SING2019-196</strain>
    </source>
</reference>
<evidence type="ECO:0000256" key="8">
    <source>
        <dbReference type="ARBA" id="ARBA00022692"/>
    </source>
</evidence>
<keyword evidence="16" id="KW-0675">Receptor</keyword>
<dbReference type="InterPro" id="IPR051716">
    <property type="entry name" value="Plant_RL_S/T_kinase"/>
</dbReference>
<keyword evidence="9 22" id="KW-0732">Signal</keyword>
<dbReference type="InterPro" id="IPR001611">
    <property type="entry name" value="Leu-rich_rpt"/>
</dbReference>
<evidence type="ECO:0000256" key="14">
    <source>
        <dbReference type="ARBA" id="ARBA00022989"/>
    </source>
</evidence>
<evidence type="ECO:0000256" key="20">
    <source>
        <dbReference type="PROSITE-ProRule" id="PRU10141"/>
    </source>
</evidence>
<dbReference type="Gene3D" id="3.30.200.20">
    <property type="entry name" value="Phosphorylase Kinase, domain 1"/>
    <property type="match status" value="1"/>
</dbReference>
<dbReference type="GO" id="GO:0004674">
    <property type="term" value="F:protein serine/threonine kinase activity"/>
    <property type="evidence" value="ECO:0007669"/>
    <property type="project" value="UniProtKB-KW"/>
</dbReference>
<dbReference type="SUPFAM" id="SSF56112">
    <property type="entry name" value="Protein kinase-like (PK-like)"/>
    <property type="match status" value="1"/>
</dbReference>
<dbReference type="Pfam" id="PF00069">
    <property type="entry name" value="Pkinase"/>
    <property type="match status" value="1"/>
</dbReference>
<dbReference type="GO" id="GO:0005886">
    <property type="term" value="C:plasma membrane"/>
    <property type="evidence" value="ECO:0007669"/>
    <property type="project" value="UniProtKB-SubCell"/>
</dbReference>
<keyword evidence="7" id="KW-0808">Transferase</keyword>
<dbReference type="FunFam" id="3.80.10.10:FF:000041">
    <property type="entry name" value="LRR receptor-like serine/threonine-protein kinase ERECTA"/>
    <property type="match status" value="1"/>
</dbReference>
<dbReference type="FunFam" id="3.30.200.20:FF:000512">
    <property type="entry name" value="Receptor-like protein kinase HSL1"/>
    <property type="match status" value="1"/>
</dbReference>
<evidence type="ECO:0000256" key="6">
    <source>
        <dbReference type="ARBA" id="ARBA00022614"/>
    </source>
</evidence>
<evidence type="ECO:0000256" key="12">
    <source>
        <dbReference type="ARBA" id="ARBA00022777"/>
    </source>
</evidence>
<dbReference type="InterPro" id="IPR008271">
    <property type="entry name" value="Ser/Thr_kinase_AS"/>
</dbReference>
<feature type="chain" id="PRO_5042004172" description="non-specific serine/threonine protein kinase" evidence="22">
    <location>
        <begin position="31"/>
        <end position="1022"/>
    </location>
</feature>
<dbReference type="Gene3D" id="3.80.10.10">
    <property type="entry name" value="Ribonuclease Inhibitor"/>
    <property type="match status" value="4"/>
</dbReference>
<dbReference type="InterPro" id="IPR032675">
    <property type="entry name" value="LRR_dom_sf"/>
</dbReference>
<dbReference type="PROSITE" id="PS51450">
    <property type="entry name" value="LRR"/>
    <property type="match status" value="1"/>
</dbReference>
<dbReference type="EMBL" id="BSYO01000001">
    <property type="protein sequence ID" value="GMG99085.1"/>
    <property type="molecule type" value="Genomic_DNA"/>
</dbReference>
<keyword evidence="8 21" id="KW-0812">Transmembrane</keyword>
<dbReference type="FunFam" id="3.80.10.10:FF:000077">
    <property type="entry name" value="LRR receptor-like serine/threonine-protein kinase ERL1"/>
    <property type="match status" value="1"/>
</dbReference>
<evidence type="ECO:0000313" key="25">
    <source>
        <dbReference type="Proteomes" id="UP001279734"/>
    </source>
</evidence>
<dbReference type="PROSITE" id="PS50011">
    <property type="entry name" value="PROTEIN_KINASE_DOM"/>
    <property type="match status" value="1"/>
</dbReference>
<evidence type="ECO:0000256" key="19">
    <source>
        <dbReference type="ARBA" id="ARBA00048679"/>
    </source>
</evidence>
<dbReference type="InterPro" id="IPR000719">
    <property type="entry name" value="Prot_kinase_dom"/>
</dbReference>
<keyword evidence="11 20" id="KW-0547">Nucleotide-binding</keyword>
<dbReference type="AlphaFoldDB" id="A0AAD3P422"/>
<comment type="caution">
    <text evidence="24">The sequence shown here is derived from an EMBL/GenBank/DDBJ whole genome shotgun (WGS) entry which is preliminary data.</text>
</comment>
<evidence type="ECO:0000256" key="11">
    <source>
        <dbReference type="ARBA" id="ARBA00022741"/>
    </source>
</evidence>
<dbReference type="InterPro" id="IPR003591">
    <property type="entry name" value="Leu-rich_rpt_typical-subtyp"/>
</dbReference>
<sequence>MSAIPSSPPKVLLLLFLFLLLNSIPFSVNSQSLDAERSILLNVKQQWGNPPALRGWNSTSSPCGWPGIQCSGNTVTGVSLSNYNITLEIPASICDLKNLTTLVLSWNYLPGGFPTSLYNCSELQVLDLSQNYFVGQIPNDIDNLSNLHYLDLTGNNFTGDIPKAVGQLKKLVVLKINQNLLNGTFPADIGNLSKLEDLELAYNGGLTPMKIPPEFGKLRMLKFLWIKESNLIGEIPESFGNLSSLQHLDLVGNNLVGAIPSGLFQLQNLTYLYLYRNSLSGEIPSSILAMNLTEIDLSNNNLTGSIPENFGKLQELQILNLFYNQLSGQIPTGLGLLPKLIDFSLFHNKLSGVLPPDLGLHSRLETVQVCNNQLSGSLPENLCAGGALLGVVAFSNNLSGEIPKSLANCSSMTTVELYNNGFSGEVPSGIWTLTNLTTLTLSSNVFSGNLPNTLAWNLSRLEIENNKFSGQIPTAIEHWSNLIVFKASNNGLSGTIPSELTSLSQLNTLNLDGNQFTGGIPLKIISWKSLITLNLARNQLSGSIPAEIGSLPDLNNLDLSDNDLSGEIPPELGFLKLTVLNLSSNKLTGDIPSSLDNAAYEHSFLNNSGLCSENQIASLPNCSSLKSSKTWSSKYLALILVLAVIAFLFTSCLTLYMMKEYWKGKQSGKLTTWKLIPFQRLDFTEANILSSLTDDNLIGSGGSGKVFRISINRSGEAVAVKKIWNNRKLDNAQFIAEVQILGTIRHSNIVKLLCCISSEESKLLVYEYMENESLDKWLHGIKRGSLMPSSMNNKSVHVLDWPSRMRIAIGAAQGLCYMHHDCSPPIIHRDVKSSNILLDSEFNAKIADFGLAKTSAKQGEPHTVSAVAGSFGYLAPEYGYMTKVNEKIDVYSFGVVLLELATGKEPNCINENLNLADWAWKYYSNGNSIADVLDEEIKVTCFLEEMSNVFKLGLMCTSTLPSSRPSMKEVLQVLRWCSSLEDCGGKKTGNEHDDAPLLCSGKHQSSHKKSTRTLEEDVYSMV</sequence>
<accession>A0AAD3P422</accession>
<keyword evidence="10" id="KW-0677">Repeat</keyword>
<evidence type="ECO:0000256" key="18">
    <source>
        <dbReference type="ARBA" id="ARBA00047899"/>
    </source>
</evidence>
<keyword evidence="17" id="KW-0325">Glycoprotein</keyword>
<keyword evidence="12" id="KW-0418">Kinase</keyword>
<dbReference type="Pfam" id="PF00560">
    <property type="entry name" value="LRR_1"/>
    <property type="match status" value="4"/>
</dbReference>
<dbReference type="SUPFAM" id="SSF52058">
    <property type="entry name" value="L domain-like"/>
    <property type="match status" value="1"/>
</dbReference>
<evidence type="ECO:0000256" key="17">
    <source>
        <dbReference type="ARBA" id="ARBA00023180"/>
    </source>
</evidence>
<comment type="subcellular location">
    <subcellularLocation>
        <location evidence="1">Cell membrane</location>
    </subcellularLocation>
    <subcellularLocation>
        <location evidence="2">Membrane</location>
        <topology evidence="2">Single-pass type I membrane protein</topology>
    </subcellularLocation>
</comment>
<keyword evidence="25" id="KW-1185">Reference proteome</keyword>
<dbReference type="SMART" id="SM00369">
    <property type="entry name" value="LRR_TYP"/>
    <property type="match status" value="8"/>
</dbReference>
<evidence type="ECO:0000256" key="10">
    <source>
        <dbReference type="ARBA" id="ARBA00022737"/>
    </source>
</evidence>
<evidence type="ECO:0000256" key="13">
    <source>
        <dbReference type="ARBA" id="ARBA00022840"/>
    </source>
</evidence>
<keyword evidence="6" id="KW-0433">Leucine-rich repeat</keyword>
<comment type="catalytic activity">
    <reaction evidence="19">
        <text>L-seryl-[protein] + ATP = O-phospho-L-seryl-[protein] + ADP + H(+)</text>
        <dbReference type="Rhea" id="RHEA:17989"/>
        <dbReference type="Rhea" id="RHEA-COMP:9863"/>
        <dbReference type="Rhea" id="RHEA-COMP:11604"/>
        <dbReference type="ChEBI" id="CHEBI:15378"/>
        <dbReference type="ChEBI" id="CHEBI:29999"/>
        <dbReference type="ChEBI" id="CHEBI:30616"/>
        <dbReference type="ChEBI" id="CHEBI:83421"/>
        <dbReference type="ChEBI" id="CHEBI:456216"/>
        <dbReference type="EC" id="2.7.11.1"/>
    </reaction>
</comment>
<dbReference type="PROSITE" id="PS00108">
    <property type="entry name" value="PROTEIN_KINASE_ST"/>
    <property type="match status" value="1"/>
</dbReference>
<dbReference type="EC" id="2.7.11.1" evidence="4"/>
<keyword evidence="5" id="KW-0723">Serine/threonine-protein kinase</keyword>
<evidence type="ECO:0000256" key="2">
    <source>
        <dbReference type="ARBA" id="ARBA00004479"/>
    </source>
</evidence>
<proteinExistence type="inferred from homology"/>
<dbReference type="PANTHER" id="PTHR48053">
    <property type="entry name" value="LEUCINE RICH REPEAT FAMILY PROTEIN, EXPRESSED"/>
    <property type="match status" value="1"/>
</dbReference>
<name>A0AAD3P422_NEPGR</name>
<comment type="similarity">
    <text evidence="3">Belongs to the protein kinase superfamily. Ser/Thr protein kinase family.</text>
</comment>
<evidence type="ECO:0000256" key="9">
    <source>
        <dbReference type="ARBA" id="ARBA00022729"/>
    </source>
</evidence>
<dbReference type="FunFam" id="3.80.10.10:FF:000221">
    <property type="entry name" value="Leucine-rich repeat receptor-like protein kinase PXL1"/>
    <property type="match status" value="1"/>
</dbReference>
<dbReference type="Pfam" id="PF23598">
    <property type="entry name" value="LRR_14"/>
    <property type="match status" value="2"/>
</dbReference>
<evidence type="ECO:0000256" key="22">
    <source>
        <dbReference type="SAM" id="SignalP"/>
    </source>
</evidence>
<dbReference type="PRINTS" id="PR00019">
    <property type="entry name" value="LEURICHRPT"/>
</dbReference>
<feature type="domain" description="Protein kinase" evidence="23">
    <location>
        <begin position="692"/>
        <end position="977"/>
    </location>
</feature>
<evidence type="ECO:0000256" key="15">
    <source>
        <dbReference type="ARBA" id="ARBA00023136"/>
    </source>
</evidence>
<dbReference type="InterPro" id="IPR017441">
    <property type="entry name" value="Protein_kinase_ATP_BS"/>
</dbReference>
<dbReference type="Gene3D" id="1.10.510.10">
    <property type="entry name" value="Transferase(Phosphotransferase) domain 1"/>
    <property type="match status" value="1"/>
</dbReference>
<dbReference type="SUPFAM" id="SSF52047">
    <property type="entry name" value="RNI-like"/>
    <property type="match status" value="1"/>
</dbReference>
<dbReference type="InterPro" id="IPR013210">
    <property type="entry name" value="LRR_N_plant-typ"/>
</dbReference>
<evidence type="ECO:0000256" key="7">
    <source>
        <dbReference type="ARBA" id="ARBA00022679"/>
    </source>
</evidence>
<dbReference type="Pfam" id="PF08263">
    <property type="entry name" value="LRRNT_2"/>
    <property type="match status" value="1"/>
</dbReference>
<evidence type="ECO:0000256" key="3">
    <source>
        <dbReference type="ARBA" id="ARBA00008684"/>
    </source>
</evidence>
<feature type="transmembrane region" description="Helical" evidence="21">
    <location>
        <begin position="635"/>
        <end position="656"/>
    </location>
</feature>
<dbReference type="GO" id="GO:0005524">
    <property type="term" value="F:ATP binding"/>
    <property type="evidence" value="ECO:0007669"/>
    <property type="project" value="UniProtKB-UniRule"/>
</dbReference>
<evidence type="ECO:0000256" key="4">
    <source>
        <dbReference type="ARBA" id="ARBA00012513"/>
    </source>
</evidence>
<comment type="catalytic activity">
    <reaction evidence="18">
        <text>L-threonyl-[protein] + ATP = O-phospho-L-threonyl-[protein] + ADP + H(+)</text>
        <dbReference type="Rhea" id="RHEA:46608"/>
        <dbReference type="Rhea" id="RHEA-COMP:11060"/>
        <dbReference type="Rhea" id="RHEA-COMP:11605"/>
        <dbReference type="ChEBI" id="CHEBI:15378"/>
        <dbReference type="ChEBI" id="CHEBI:30013"/>
        <dbReference type="ChEBI" id="CHEBI:30616"/>
        <dbReference type="ChEBI" id="CHEBI:61977"/>
        <dbReference type="ChEBI" id="CHEBI:456216"/>
        <dbReference type="EC" id="2.7.11.1"/>
    </reaction>
</comment>
<feature type="signal peptide" evidence="22">
    <location>
        <begin position="1"/>
        <end position="30"/>
    </location>
</feature>
<dbReference type="PROSITE" id="PS00107">
    <property type="entry name" value="PROTEIN_KINASE_ATP"/>
    <property type="match status" value="1"/>
</dbReference>
<dbReference type="FunFam" id="1.10.510.10:FF:000714">
    <property type="entry name" value="Kinase family with leucine-rich repeat domain-containing protein"/>
    <property type="match status" value="1"/>
</dbReference>
<evidence type="ECO:0000259" key="23">
    <source>
        <dbReference type="PROSITE" id="PS50011"/>
    </source>
</evidence>
<evidence type="ECO:0000256" key="21">
    <source>
        <dbReference type="SAM" id="Phobius"/>
    </source>
</evidence>
<evidence type="ECO:0000256" key="5">
    <source>
        <dbReference type="ARBA" id="ARBA00022527"/>
    </source>
</evidence>
<protein>
    <recommendedName>
        <fullName evidence="4">non-specific serine/threonine protein kinase</fullName>
        <ecNumber evidence="4">2.7.11.1</ecNumber>
    </recommendedName>
</protein>
<feature type="binding site" evidence="20">
    <location>
        <position position="722"/>
    </location>
    <ligand>
        <name>ATP</name>
        <dbReference type="ChEBI" id="CHEBI:30616"/>
    </ligand>
</feature>
<keyword evidence="14 21" id="KW-1133">Transmembrane helix</keyword>
<dbReference type="InterPro" id="IPR055414">
    <property type="entry name" value="LRR_R13L4/SHOC2-like"/>
</dbReference>
<gene>
    <name evidence="24" type="ORF">Nepgr_000925</name>
</gene>
<evidence type="ECO:0000313" key="24">
    <source>
        <dbReference type="EMBL" id="GMG99085.1"/>
    </source>
</evidence>
<keyword evidence="15 21" id="KW-0472">Membrane</keyword>
<dbReference type="Proteomes" id="UP001279734">
    <property type="component" value="Unassembled WGS sequence"/>
</dbReference>
<dbReference type="InterPro" id="IPR011009">
    <property type="entry name" value="Kinase-like_dom_sf"/>
</dbReference>
<dbReference type="FunFam" id="3.80.10.10:FF:000642">
    <property type="entry name" value="Leucine-rich receptor-like protein kinase family protein"/>
    <property type="match status" value="1"/>
</dbReference>
<evidence type="ECO:0000256" key="1">
    <source>
        <dbReference type="ARBA" id="ARBA00004236"/>
    </source>
</evidence>
<dbReference type="PANTHER" id="PTHR48053:SF109">
    <property type="entry name" value="PROTEIN KINASE DOMAIN-CONTAINING PROTEIN"/>
    <property type="match status" value="1"/>
</dbReference>
<organism evidence="24 25">
    <name type="scientific">Nepenthes gracilis</name>
    <name type="common">Slender pitcher plant</name>
    <dbReference type="NCBI Taxonomy" id="150966"/>
    <lineage>
        <taxon>Eukaryota</taxon>
        <taxon>Viridiplantae</taxon>
        <taxon>Streptophyta</taxon>
        <taxon>Embryophyta</taxon>
        <taxon>Tracheophyta</taxon>
        <taxon>Spermatophyta</taxon>
        <taxon>Magnoliopsida</taxon>
        <taxon>eudicotyledons</taxon>
        <taxon>Gunneridae</taxon>
        <taxon>Pentapetalae</taxon>
        <taxon>Caryophyllales</taxon>
        <taxon>Nepenthaceae</taxon>
        <taxon>Nepenthes</taxon>
    </lineage>
</organism>
<keyword evidence="13 20" id="KW-0067">ATP-binding</keyword>